<accession>A0A6J5KRH0</accession>
<evidence type="ECO:0000313" key="2">
    <source>
        <dbReference type="EMBL" id="CAB4125084.1"/>
    </source>
</evidence>
<protein>
    <submittedName>
        <fullName evidence="2">Uncharacterized protein</fullName>
    </submittedName>
</protein>
<sequence length="68" mass="7755">MKTYRELVLEVLDSETKEIHAAQDQGFSHGNSSGGNKNPHDRKTHPKHHAAYEHGYDEGQHERRSSSM</sequence>
<feature type="compositionally biased region" description="Basic and acidic residues" evidence="1">
    <location>
        <begin position="50"/>
        <end position="68"/>
    </location>
</feature>
<name>A0A6J5KRH0_9CAUD</name>
<feature type="compositionally biased region" description="Basic residues" evidence="1">
    <location>
        <begin position="40"/>
        <end position="49"/>
    </location>
</feature>
<organism evidence="2">
    <name type="scientific">uncultured Caudovirales phage</name>
    <dbReference type="NCBI Taxonomy" id="2100421"/>
    <lineage>
        <taxon>Viruses</taxon>
        <taxon>Duplodnaviria</taxon>
        <taxon>Heunggongvirae</taxon>
        <taxon>Uroviricota</taxon>
        <taxon>Caudoviricetes</taxon>
        <taxon>Peduoviridae</taxon>
        <taxon>Maltschvirus</taxon>
        <taxon>Maltschvirus maltsch</taxon>
    </lineage>
</organism>
<gene>
    <name evidence="2" type="ORF">UFOVP58_59</name>
</gene>
<proteinExistence type="predicted"/>
<feature type="compositionally biased region" description="Polar residues" evidence="1">
    <location>
        <begin position="25"/>
        <end position="36"/>
    </location>
</feature>
<reference evidence="2" key="1">
    <citation type="submission" date="2020-04" db="EMBL/GenBank/DDBJ databases">
        <authorList>
            <person name="Chiriac C."/>
            <person name="Salcher M."/>
            <person name="Ghai R."/>
            <person name="Kavagutti S V."/>
        </authorList>
    </citation>
    <scope>NUCLEOTIDE SEQUENCE</scope>
</reference>
<evidence type="ECO:0000256" key="1">
    <source>
        <dbReference type="SAM" id="MobiDB-lite"/>
    </source>
</evidence>
<dbReference type="EMBL" id="LR796186">
    <property type="protein sequence ID" value="CAB4125084.1"/>
    <property type="molecule type" value="Genomic_DNA"/>
</dbReference>
<feature type="region of interest" description="Disordered" evidence="1">
    <location>
        <begin position="19"/>
        <end position="68"/>
    </location>
</feature>